<sequence>MNDESLYNAFGHWEDLSSTKEQRVAYEERSKELMDQEAAEREYELREQALELRKKEAEKRGEKKAKEATARRLLAMGMNVETVAKGSDLDVKRVIEIQQEMQ</sequence>
<dbReference type="RefSeq" id="WP_090395989.1">
    <property type="nucleotide sequence ID" value="NZ_FNEN01000002.1"/>
</dbReference>
<evidence type="ECO:0008006" key="4">
    <source>
        <dbReference type="Google" id="ProtNLM"/>
    </source>
</evidence>
<keyword evidence="3" id="KW-1185">Reference proteome</keyword>
<dbReference type="AlphaFoldDB" id="A0A1G8KEL3"/>
<proteinExistence type="predicted"/>
<protein>
    <recommendedName>
        <fullName evidence="4">PD-(D/E)XK nuclease family transposase</fullName>
    </recommendedName>
</protein>
<accession>A0A1G8KEL3</accession>
<name>A0A1G8KEL3_9BACI</name>
<dbReference type="Proteomes" id="UP000198853">
    <property type="component" value="Unassembled WGS sequence"/>
</dbReference>
<keyword evidence="1" id="KW-0175">Coiled coil</keyword>
<evidence type="ECO:0000313" key="3">
    <source>
        <dbReference type="Proteomes" id="UP000198853"/>
    </source>
</evidence>
<evidence type="ECO:0000256" key="1">
    <source>
        <dbReference type="SAM" id="Coils"/>
    </source>
</evidence>
<feature type="coiled-coil region" evidence="1">
    <location>
        <begin position="16"/>
        <end position="67"/>
    </location>
</feature>
<dbReference type="OrthoDB" id="2970607at2"/>
<evidence type="ECO:0000313" key="2">
    <source>
        <dbReference type="EMBL" id="SDI41864.1"/>
    </source>
</evidence>
<dbReference type="EMBL" id="FNEN01000002">
    <property type="protein sequence ID" value="SDI41864.1"/>
    <property type="molecule type" value="Genomic_DNA"/>
</dbReference>
<organism evidence="2 3">
    <name type="scientific">Natribacillus halophilus</name>
    <dbReference type="NCBI Taxonomy" id="549003"/>
    <lineage>
        <taxon>Bacteria</taxon>
        <taxon>Bacillati</taxon>
        <taxon>Bacillota</taxon>
        <taxon>Bacilli</taxon>
        <taxon>Bacillales</taxon>
        <taxon>Bacillaceae</taxon>
        <taxon>Natribacillus</taxon>
    </lineage>
</organism>
<gene>
    <name evidence="2" type="ORF">SAMN04488123_10259</name>
</gene>
<reference evidence="2 3" key="1">
    <citation type="submission" date="2016-10" db="EMBL/GenBank/DDBJ databases">
        <authorList>
            <person name="de Groot N.N."/>
        </authorList>
    </citation>
    <scope>NUCLEOTIDE SEQUENCE [LARGE SCALE GENOMIC DNA]</scope>
    <source>
        <strain evidence="2 3">DSM 21771</strain>
    </source>
</reference>